<keyword evidence="2" id="KW-1185">Reference proteome</keyword>
<sequence>MCVQEHVSDGLHESIQEKKLECMSFNERVNEEIVKKFVKKENTLYNYYIVYNYDYRMPIFAWSTIETETKVGVTKKLLRSLL</sequence>
<dbReference type="AlphaFoldDB" id="A0A232FIQ5"/>
<name>A0A232FIQ5_9HYME</name>
<accession>A0A232FIQ5</accession>
<reference evidence="1 2" key="1">
    <citation type="journal article" date="2017" name="Curr. Biol.">
        <title>The Evolution of Venom by Co-option of Single-Copy Genes.</title>
        <authorList>
            <person name="Martinson E.O."/>
            <person name="Mrinalini"/>
            <person name="Kelkar Y.D."/>
            <person name="Chang C.H."/>
            <person name="Werren J.H."/>
        </authorList>
    </citation>
    <scope>NUCLEOTIDE SEQUENCE [LARGE SCALE GENOMIC DNA]</scope>
    <source>
        <strain evidence="1 2">Alberta</strain>
        <tissue evidence="1">Whole body</tissue>
    </source>
</reference>
<comment type="caution">
    <text evidence="1">The sequence shown here is derived from an EMBL/GenBank/DDBJ whole genome shotgun (WGS) entry which is preliminary data.</text>
</comment>
<evidence type="ECO:0000313" key="2">
    <source>
        <dbReference type="Proteomes" id="UP000215335"/>
    </source>
</evidence>
<proteinExistence type="predicted"/>
<organism evidence="1 2">
    <name type="scientific">Trichomalopsis sarcophagae</name>
    <dbReference type="NCBI Taxonomy" id="543379"/>
    <lineage>
        <taxon>Eukaryota</taxon>
        <taxon>Metazoa</taxon>
        <taxon>Ecdysozoa</taxon>
        <taxon>Arthropoda</taxon>
        <taxon>Hexapoda</taxon>
        <taxon>Insecta</taxon>
        <taxon>Pterygota</taxon>
        <taxon>Neoptera</taxon>
        <taxon>Endopterygota</taxon>
        <taxon>Hymenoptera</taxon>
        <taxon>Apocrita</taxon>
        <taxon>Proctotrupomorpha</taxon>
        <taxon>Chalcidoidea</taxon>
        <taxon>Pteromalidae</taxon>
        <taxon>Pteromalinae</taxon>
        <taxon>Trichomalopsis</taxon>
    </lineage>
</organism>
<dbReference type="Proteomes" id="UP000215335">
    <property type="component" value="Unassembled WGS sequence"/>
</dbReference>
<dbReference type="EMBL" id="NNAY01000170">
    <property type="protein sequence ID" value="OXU30348.1"/>
    <property type="molecule type" value="Genomic_DNA"/>
</dbReference>
<protein>
    <submittedName>
        <fullName evidence="1">Uncharacterized protein</fullName>
    </submittedName>
</protein>
<evidence type="ECO:0000313" key="1">
    <source>
        <dbReference type="EMBL" id="OXU30348.1"/>
    </source>
</evidence>
<gene>
    <name evidence="1" type="ORF">TSAR_016183</name>
</gene>